<dbReference type="InterPro" id="IPR011285">
    <property type="entry name" value="FabG-rel"/>
</dbReference>
<reference evidence="2 3" key="1">
    <citation type="submission" date="2023-09" db="EMBL/GenBank/DDBJ databases">
        <title>Genomic Revisitation and Reclassification of the Genus Providencia.</title>
        <authorList>
            <person name="Dong X."/>
        </authorList>
    </citation>
    <scope>NUCLEOTIDE SEQUENCE [LARGE SCALE GENOMIC DNA]</scope>
    <source>
        <strain evidence="2 3">D4759</strain>
    </source>
</reference>
<evidence type="ECO:0000313" key="2">
    <source>
        <dbReference type="EMBL" id="WPA92318.1"/>
    </source>
</evidence>
<proteinExistence type="inferred from homology"/>
<dbReference type="PRINTS" id="PR00080">
    <property type="entry name" value="SDRFAMILY"/>
</dbReference>
<comment type="similarity">
    <text evidence="1">Belongs to the short-chain dehydrogenases/reductases (SDR) family.</text>
</comment>
<dbReference type="InterPro" id="IPR002347">
    <property type="entry name" value="SDR_fam"/>
</dbReference>
<dbReference type="NCBIfam" id="NF009466">
    <property type="entry name" value="PRK12826.1-2"/>
    <property type="match status" value="1"/>
</dbReference>
<gene>
    <name evidence="2" type="ORF">QS795_000635</name>
</gene>
<accession>A0ABZ0N1R1</accession>
<dbReference type="PANTHER" id="PTHR42879:SF2">
    <property type="entry name" value="3-OXOACYL-[ACYL-CARRIER-PROTEIN] REDUCTASE FABG"/>
    <property type="match status" value="1"/>
</dbReference>
<dbReference type="PANTHER" id="PTHR42879">
    <property type="entry name" value="3-OXOACYL-(ACYL-CARRIER-PROTEIN) REDUCTASE"/>
    <property type="match status" value="1"/>
</dbReference>
<keyword evidence="3" id="KW-1185">Reference proteome</keyword>
<dbReference type="RefSeq" id="WP_318626727.1">
    <property type="nucleotide sequence ID" value="NZ_CP135990.1"/>
</dbReference>
<dbReference type="PRINTS" id="PR00081">
    <property type="entry name" value="GDHRDH"/>
</dbReference>
<dbReference type="InterPro" id="IPR036291">
    <property type="entry name" value="NAD(P)-bd_dom_sf"/>
</dbReference>
<dbReference type="Gene3D" id="3.40.50.720">
    <property type="entry name" value="NAD(P)-binding Rossmann-like Domain"/>
    <property type="match status" value="1"/>
</dbReference>
<dbReference type="EMBL" id="CP135990">
    <property type="protein sequence ID" value="WPA92318.1"/>
    <property type="molecule type" value="Genomic_DNA"/>
</dbReference>
<dbReference type="Proteomes" id="UP001302443">
    <property type="component" value="Chromosome"/>
</dbReference>
<dbReference type="SUPFAM" id="SSF51735">
    <property type="entry name" value="NAD(P)-binding Rossmann-fold domains"/>
    <property type="match status" value="1"/>
</dbReference>
<organism evidence="2 3">
    <name type="scientific">Providencia zhijiangensis</name>
    <dbReference type="NCBI Taxonomy" id="3053982"/>
    <lineage>
        <taxon>Bacteria</taxon>
        <taxon>Pseudomonadati</taxon>
        <taxon>Pseudomonadota</taxon>
        <taxon>Gammaproteobacteria</taxon>
        <taxon>Enterobacterales</taxon>
        <taxon>Morganellaceae</taxon>
        <taxon>Providencia</taxon>
    </lineage>
</organism>
<dbReference type="NCBIfam" id="TIGR01831">
    <property type="entry name" value="fabG_rel"/>
    <property type="match status" value="1"/>
</dbReference>
<dbReference type="NCBIfam" id="NF004200">
    <property type="entry name" value="PRK05653.1-5"/>
    <property type="match status" value="1"/>
</dbReference>
<name>A0ABZ0N1R1_9GAMM</name>
<dbReference type="Pfam" id="PF13561">
    <property type="entry name" value="adh_short_C2"/>
    <property type="match status" value="1"/>
</dbReference>
<sequence>MKTNSNRTVLVTGASKGIGKSIAIQLAKDGFHLVVHYHQDHQGAQDTLQQIEAAGGAGRLVSFDVSERALTKQIIDQDIAEYGAYYGVVCNAGISRDGAFPALTEDDWDAVIHTNLDSFYNVVHPCIMPMIGLRKGGRIITLSSVSGVMGNRGQVNYSAAKAGIIGATKALAIELAKRKITVNCIAPGLIETSMVQMEPIAFEQAMNLIPMKRSGQPEEVAGLASYLMSDIAGYVTRQVISINGGMQ</sequence>
<protein>
    <submittedName>
        <fullName evidence="2">3-ketoacyl-ACP reductase FabG2</fullName>
    </submittedName>
</protein>
<dbReference type="InterPro" id="IPR050259">
    <property type="entry name" value="SDR"/>
</dbReference>
<evidence type="ECO:0000256" key="1">
    <source>
        <dbReference type="ARBA" id="ARBA00006484"/>
    </source>
</evidence>
<evidence type="ECO:0000313" key="3">
    <source>
        <dbReference type="Proteomes" id="UP001302443"/>
    </source>
</evidence>